<dbReference type="InterPro" id="IPR029044">
    <property type="entry name" value="Nucleotide-diphossugar_trans"/>
</dbReference>
<organism evidence="4 5">
    <name type="scientific">Hallerella succinigenes</name>
    <dbReference type="NCBI Taxonomy" id="1896222"/>
    <lineage>
        <taxon>Bacteria</taxon>
        <taxon>Pseudomonadati</taxon>
        <taxon>Fibrobacterota</taxon>
        <taxon>Fibrobacteria</taxon>
        <taxon>Fibrobacterales</taxon>
        <taxon>Fibrobacteraceae</taxon>
        <taxon>Hallerella</taxon>
    </lineage>
</organism>
<gene>
    <name evidence="4" type="ORF">BGX16_0201</name>
</gene>
<dbReference type="NCBIfam" id="NF003952">
    <property type="entry name" value="PRK05450.1-5"/>
    <property type="match status" value="1"/>
</dbReference>
<evidence type="ECO:0000256" key="1">
    <source>
        <dbReference type="ARBA" id="ARBA00022679"/>
    </source>
</evidence>
<dbReference type="Pfam" id="PF02348">
    <property type="entry name" value="CTP_transf_3"/>
    <property type="match status" value="1"/>
</dbReference>
<reference evidence="4 5" key="1">
    <citation type="submission" date="2017-11" db="EMBL/GenBank/DDBJ databases">
        <title>Animal gut microbial communities from fecal samples from Wisconsin, USA.</title>
        <authorList>
            <person name="Neumann A."/>
        </authorList>
    </citation>
    <scope>NUCLEOTIDE SEQUENCE [LARGE SCALE GENOMIC DNA]</scope>
    <source>
        <strain evidence="4 5">UWS3</strain>
    </source>
</reference>
<sequence>MAVAVHCVVPARYTSSRFPGKPLVPICGRPMILRTLDRAVAAGCFKSVVCATDDIRIFKTVEEAGYTAVLTGPAVTGSDRVSEAAEKLGLDLVVNLQGDEPVADLQMLRDVAKALAEEPNSWVSVAAPLADEDRDCLSVVKVEIDSTDHAVEFIRKLPPEPRKWFRHVGVYAYSAEARQEFASLPQSELEKERSLEQLRILGKRPIRMVHCTSLSASVDLPSDVQKVESILKQMEANQNGKSI</sequence>
<keyword evidence="5" id="KW-1185">Reference proteome</keyword>
<dbReference type="SUPFAM" id="SSF53448">
    <property type="entry name" value="Nucleotide-diphospho-sugar transferases"/>
    <property type="match status" value="1"/>
</dbReference>
<dbReference type="Gene3D" id="3.90.550.10">
    <property type="entry name" value="Spore Coat Polysaccharide Biosynthesis Protein SpsA, Chain A"/>
    <property type="match status" value="1"/>
</dbReference>
<evidence type="ECO:0000313" key="4">
    <source>
        <dbReference type="EMBL" id="PJJ40284.1"/>
    </source>
</evidence>
<dbReference type="RefSeq" id="WP_100424391.1">
    <property type="nucleotide sequence ID" value="NZ_JAXFBG010000094.1"/>
</dbReference>
<proteinExistence type="predicted"/>
<dbReference type="Proteomes" id="UP000231134">
    <property type="component" value="Unassembled WGS sequence"/>
</dbReference>
<accession>A0A2M9A3K8</accession>
<dbReference type="AlphaFoldDB" id="A0A2M9A3K8"/>
<dbReference type="PANTHER" id="PTHR42866:SF2">
    <property type="entry name" value="3-DEOXY-MANNO-OCTULOSONATE CYTIDYLYLTRANSFERASE, MITOCHONDRIAL"/>
    <property type="match status" value="1"/>
</dbReference>
<dbReference type="EMBL" id="PGEX01000001">
    <property type="protein sequence ID" value="PJJ40284.1"/>
    <property type="molecule type" value="Genomic_DNA"/>
</dbReference>
<evidence type="ECO:0000256" key="2">
    <source>
        <dbReference type="ARBA" id="ARBA00022695"/>
    </source>
</evidence>
<protein>
    <submittedName>
        <fullName evidence="4">3-deoxy-manno-octulosonate cytidylyltransferase (CMP-KDO synthetase)</fullName>
    </submittedName>
</protein>
<dbReference type="PANTHER" id="PTHR42866">
    <property type="entry name" value="3-DEOXY-MANNO-OCTULOSONATE CYTIDYLYLTRANSFERASE"/>
    <property type="match status" value="1"/>
</dbReference>
<evidence type="ECO:0000256" key="3">
    <source>
        <dbReference type="ARBA" id="ARBA00022985"/>
    </source>
</evidence>
<dbReference type="GO" id="GO:0009103">
    <property type="term" value="P:lipopolysaccharide biosynthetic process"/>
    <property type="evidence" value="ECO:0007669"/>
    <property type="project" value="UniProtKB-KW"/>
</dbReference>
<keyword evidence="1 4" id="KW-0808">Transferase</keyword>
<dbReference type="GO" id="GO:0005829">
    <property type="term" value="C:cytosol"/>
    <property type="evidence" value="ECO:0007669"/>
    <property type="project" value="TreeGrafter"/>
</dbReference>
<keyword evidence="3" id="KW-0448">Lipopolysaccharide biosynthesis</keyword>
<dbReference type="GO" id="GO:0008690">
    <property type="term" value="F:3-deoxy-manno-octulosonate cytidylyltransferase activity"/>
    <property type="evidence" value="ECO:0007669"/>
    <property type="project" value="TreeGrafter"/>
</dbReference>
<evidence type="ECO:0000313" key="5">
    <source>
        <dbReference type="Proteomes" id="UP000231134"/>
    </source>
</evidence>
<dbReference type="OrthoDB" id="9815559at2"/>
<name>A0A2M9A3K8_9BACT</name>
<comment type="caution">
    <text evidence="4">The sequence shown here is derived from an EMBL/GenBank/DDBJ whole genome shotgun (WGS) entry which is preliminary data.</text>
</comment>
<keyword evidence="2 4" id="KW-0548">Nucleotidyltransferase</keyword>
<dbReference type="InterPro" id="IPR003329">
    <property type="entry name" value="Cytidylyl_trans"/>
</dbReference>